<comment type="caution">
    <text evidence="1">The sequence shown here is derived from an EMBL/GenBank/DDBJ whole genome shotgun (WGS) entry which is preliminary data.</text>
</comment>
<sequence>MPGWVPIKGPTSIFGVAQFSTVLARGPFARFSLQPTDSSLPVLCFCFDEEDSRFRGRFSSSRHRLLPFLIRHHFVDFIQIWHRFNAQNRRPNRVEFGGEPHQKLEALLRLLLHCHRDSCPAATTRVLQVNLQFVPQQLQFAVVFPNAQSFLP</sequence>
<accession>A0A2I0JLL2</accession>
<dbReference type="AlphaFoldDB" id="A0A2I0JLL2"/>
<gene>
    <name evidence="1" type="ORF">CRG98_022462</name>
</gene>
<keyword evidence="2" id="KW-1185">Reference proteome</keyword>
<reference evidence="1 2" key="1">
    <citation type="submission" date="2017-11" db="EMBL/GenBank/DDBJ databases">
        <title>De-novo sequencing of pomegranate (Punica granatum L.) genome.</title>
        <authorList>
            <person name="Akparov Z."/>
            <person name="Amiraslanov A."/>
            <person name="Hajiyeva S."/>
            <person name="Abbasov M."/>
            <person name="Kaur K."/>
            <person name="Hamwieh A."/>
            <person name="Solovyev V."/>
            <person name="Salamov A."/>
            <person name="Braich B."/>
            <person name="Kosarev P."/>
            <person name="Mahmoud A."/>
            <person name="Hajiyev E."/>
            <person name="Babayeva S."/>
            <person name="Izzatullayeva V."/>
            <person name="Mammadov A."/>
            <person name="Mammadov A."/>
            <person name="Sharifova S."/>
            <person name="Ojaghi J."/>
            <person name="Eynullazada K."/>
            <person name="Bayramov B."/>
            <person name="Abdulazimova A."/>
            <person name="Shahmuradov I."/>
        </authorList>
    </citation>
    <scope>NUCLEOTIDE SEQUENCE [LARGE SCALE GENOMIC DNA]</scope>
    <source>
        <strain evidence="2">cv. AG2017</strain>
        <tissue evidence="1">Leaf</tissue>
    </source>
</reference>
<dbReference type="Proteomes" id="UP000233551">
    <property type="component" value="Unassembled WGS sequence"/>
</dbReference>
<dbReference type="EMBL" id="PGOL01001531">
    <property type="protein sequence ID" value="PKI57172.1"/>
    <property type="molecule type" value="Genomic_DNA"/>
</dbReference>
<proteinExistence type="predicted"/>
<organism evidence="1 2">
    <name type="scientific">Punica granatum</name>
    <name type="common">Pomegranate</name>
    <dbReference type="NCBI Taxonomy" id="22663"/>
    <lineage>
        <taxon>Eukaryota</taxon>
        <taxon>Viridiplantae</taxon>
        <taxon>Streptophyta</taxon>
        <taxon>Embryophyta</taxon>
        <taxon>Tracheophyta</taxon>
        <taxon>Spermatophyta</taxon>
        <taxon>Magnoliopsida</taxon>
        <taxon>eudicotyledons</taxon>
        <taxon>Gunneridae</taxon>
        <taxon>Pentapetalae</taxon>
        <taxon>rosids</taxon>
        <taxon>malvids</taxon>
        <taxon>Myrtales</taxon>
        <taxon>Lythraceae</taxon>
        <taxon>Punica</taxon>
    </lineage>
</organism>
<name>A0A2I0JLL2_PUNGR</name>
<protein>
    <submittedName>
        <fullName evidence="1">Uncharacterized protein</fullName>
    </submittedName>
</protein>
<evidence type="ECO:0000313" key="1">
    <source>
        <dbReference type="EMBL" id="PKI57172.1"/>
    </source>
</evidence>
<evidence type="ECO:0000313" key="2">
    <source>
        <dbReference type="Proteomes" id="UP000233551"/>
    </source>
</evidence>